<dbReference type="EMBL" id="JAUKTV010000007">
    <property type="protein sequence ID" value="KAK0735457.1"/>
    <property type="molecule type" value="Genomic_DNA"/>
</dbReference>
<sequence length="56" mass="6074">MVVIEPGGFLSPVFPNNNNDGGCLARHEGHATNWDVSGTYLSVYTSSGRSRFWANS</sequence>
<name>A0AA40EEI3_9PEZI</name>
<evidence type="ECO:0000313" key="2">
    <source>
        <dbReference type="Proteomes" id="UP001172159"/>
    </source>
</evidence>
<evidence type="ECO:0000313" key="1">
    <source>
        <dbReference type="EMBL" id="KAK0735457.1"/>
    </source>
</evidence>
<gene>
    <name evidence="1" type="ORF">B0T21DRAFT_367808</name>
</gene>
<comment type="caution">
    <text evidence="1">The sequence shown here is derived from an EMBL/GenBank/DDBJ whole genome shotgun (WGS) entry which is preliminary data.</text>
</comment>
<dbReference type="AlphaFoldDB" id="A0AA40EEI3"/>
<accession>A0AA40EEI3</accession>
<dbReference type="Proteomes" id="UP001172159">
    <property type="component" value="Unassembled WGS sequence"/>
</dbReference>
<protein>
    <submittedName>
        <fullName evidence="1">Uncharacterized protein</fullName>
    </submittedName>
</protein>
<reference evidence="1" key="1">
    <citation type="submission" date="2023-06" db="EMBL/GenBank/DDBJ databases">
        <title>Genome-scale phylogeny and comparative genomics of the fungal order Sordariales.</title>
        <authorList>
            <consortium name="Lawrence Berkeley National Laboratory"/>
            <person name="Hensen N."/>
            <person name="Bonometti L."/>
            <person name="Westerberg I."/>
            <person name="Brannstrom I.O."/>
            <person name="Guillou S."/>
            <person name="Cros-Aarteil S."/>
            <person name="Calhoun S."/>
            <person name="Haridas S."/>
            <person name="Kuo A."/>
            <person name="Mondo S."/>
            <person name="Pangilinan J."/>
            <person name="Riley R."/>
            <person name="Labutti K."/>
            <person name="Andreopoulos B."/>
            <person name="Lipzen A."/>
            <person name="Chen C."/>
            <person name="Yanf M."/>
            <person name="Daum C."/>
            <person name="Ng V."/>
            <person name="Clum A."/>
            <person name="Steindorff A."/>
            <person name="Ohm R."/>
            <person name="Martin F."/>
            <person name="Silar P."/>
            <person name="Natvig D."/>
            <person name="Lalanne C."/>
            <person name="Gautier V."/>
            <person name="Ament-Velasquez S.L."/>
            <person name="Kruys A."/>
            <person name="Hutchinson M.I."/>
            <person name="Powell A.J."/>
            <person name="Barry K."/>
            <person name="Miller A.N."/>
            <person name="Grigoriev I.V."/>
            <person name="Debuchy R."/>
            <person name="Gladieux P."/>
            <person name="Thoren M.H."/>
            <person name="Johannesson H."/>
        </authorList>
    </citation>
    <scope>NUCLEOTIDE SEQUENCE</scope>
    <source>
        <strain evidence="1">CBS 540.89</strain>
    </source>
</reference>
<proteinExistence type="predicted"/>
<keyword evidence="2" id="KW-1185">Reference proteome</keyword>
<organism evidence="1 2">
    <name type="scientific">Apiosordaria backusii</name>
    <dbReference type="NCBI Taxonomy" id="314023"/>
    <lineage>
        <taxon>Eukaryota</taxon>
        <taxon>Fungi</taxon>
        <taxon>Dikarya</taxon>
        <taxon>Ascomycota</taxon>
        <taxon>Pezizomycotina</taxon>
        <taxon>Sordariomycetes</taxon>
        <taxon>Sordariomycetidae</taxon>
        <taxon>Sordariales</taxon>
        <taxon>Lasiosphaeriaceae</taxon>
        <taxon>Apiosordaria</taxon>
    </lineage>
</organism>